<keyword evidence="3" id="KW-1185">Reference proteome</keyword>
<accession>A0A1E8CL37</accession>
<organism evidence="2 3">
    <name type="scientific">Pseudohongiella acticola</name>
    <dbReference type="NCBI Taxonomy" id="1524254"/>
    <lineage>
        <taxon>Bacteria</taxon>
        <taxon>Pseudomonadati</taxon>
        <taxon>Pseudomonadota</taxon>
        <taxon>Gammaproteobacteria</taxon>
        <taxon>Pseudomonadales</taxon>
        <taxon>Pseudohongiellaceae</taxon>
        <taxon>Pseudohongiella</taxon>
    </lineage>
</organism>
<feature type="chain" id="PRO_5009212175" description="ABC-type transport auxiliary lipoprotein component domain-containing protein" evidence="1">
    <location>
        <begin position="24"/>
        <end position="205"/>
    </location>
</feature>
<sequence>MLRRHARAFVLLLVAVVVLNACAARTVDIEGTYPSPNIPPLPLTLGVYYSEALQNFVYTERSDAGKDEYLVNSGSSHMELFNTVLPAMFQQVVVLDDPAMANERGVDAVFIPNIDEFQLGMPQKTRLDSYEVWIKYNMRMTAPDGDYIADWVMTAYGKTGQETFGSAEGGINDAAVAALRDLASNFSISFTSVPDVRDWLQPRLQ</sequence>
<reference evidence="3" key="1">
    <citation type="submission" date="2016-07" db="EMBL/GenBank/DDBJ databases">
        <authorList>
            <person name="Florea S."/>
            <person name="Webb J.S."/>
            <person name="Jaromczyk J."/>
            <person name="Schardl C.L."/>
        </authorList>
    </citation>
    <scope>NUCLEOTIDE SEQUENCE [LARGE SCALE GENOMIC DNA]</scope>
    <source>
        <strain evidence="3">KCTC 42131</strain>
    </source>
</reference>
<name>A0A1E8CL37_9GAMM</name>
<evidence type="ECO:0000256" key="1">
    <source>
        <dbReference type="SAM" id="SignalP"/>
    </source>
</evidence>
<evidence type="ECO:0000313" key="2">
    <source>
        <dbReference type="EMBL" id="OFE13181.1"/>
    </source>
</evidence>
<proteinExistence type="predicted"/>
<protein>
    <recommendedName>
        <fullName evidence="4">ABC-type transport auxiliary lipoprotein component domain-containing protein</fullName>
    </recommendedName>
</protein>
<dbReference type="AlphaFoldDB" id="A0A1E8CL37"/>
<comment type="caution">
    <text evidence="2">The sequence shown here is derived from an EMBL/GenBank/DDBJ whole genome shotgun (WGS) entry which is preliminary data.</text>
</comment>
<dbReference type="Proteomes" id="UP000175669">
    <property type="component" value="Unassembled WGS sequence"/>
</dbReference>
<dbReference type="STRING" id="1524254.PHACT_08530"/>
<evidence type="ECO:0008006" key="4">
    <source>
        <dbReference type="Google" id="ProtNLM"/>
    </source>
</evidence>
<evidence type="ECO:0000313" key="3">
    <source>
        <dbReference type="Proteomes" id="UP000175669"/>
    </source>
</evidence>
<feature type="signal peptide" evidence="1">
    <location>
        <begin position="1"/>
        <end position="23"/>
    </location>
</feature>
<keyword evidence="1" id="KW-0732">Signal</keyword>
<dbReference type="EMBL" id="MASR01000001">
    <property type="protein sequence ID" value="OFE13181.1"/>
    <property type="molecule type" value="Genomic_DNA"/>
</dbReference>
<gene>
    <name evidence="2" type="ORF">PHACT_08530</name>
</gene>